<reference evidence="3 4" key="1">
    <citation type="submission" date="2019-03" db="EMBL/GenBank/DDBJ databases">
        <title>Single cell metagenomics reveals metabolic interactions within the superorganism composed of flagellate Streblomastix strix and complex community of Bacteroidetes bacteria on its surface.</title>
        <authorList>
            <person name="Treitli S.C."/>
            <person name="Kolisko M."/>
            <person name="Husnik F."/>
            <person name="Keeling P."/>
            <person name="Hampl V."/>
        </authorList>
    </citation>
    <scope>NUCLEOTIDE SEQUENCE [LARGE SCALE GENOMIC DNA]</scope>
    <source>
        <strain evidence="3">St1</strain>
    </source>
</reference>
<proteinExistence type="predicted"/>
<dbReference type="Proteomes" id="UP000324575">
    <property type="component" value="Unassembled WGS sequence"/>
</dbReference>
<evidence type="ECO:0000313" key="4">
    <source>
        <dbReference type="Proteomes" id="UP000324575"/>
    </source>
</evidence>
<dbReference type="EMBL" id="SNRX01000019">
    <property type="protein sequence ID" value="KAA6301410.1"/>
    <property type="molecule type" value="Genomic_DNA"/>
</dbReference>
<keyword evidence="1" id="KW-0732">Signal</keyword>
<dbReference type="AlphaFoldDB" id="A0A5M8NZ40"/>
<name>A0A5M8NZ40_9BACT</name>
<organism evidence="3 4">
    <name type="scientific">Candidatus Ordinivivax streblomastigis</name>
    <dbReference type="NCBI Taxonomy" id="2540710"/>
    <lineage>
        <taxon>Bacteria</taxon>
        <taxon>Pseudomonadati</taxon>
        <taxon>Bacteroidota</taxon>
        <taxon>Bacteroidia</taxon>
        <taxon>Bacteroidales</taxon>
        <taxon>Candidatus Ordinivivax</taxon>
    </lineage>
</organism>
<accession>A0A5M8NZ40</accession>
<evidence type="ECO:0000313" key="3">
    <source>
        <dbReference type="EMBL" id="KAA6301410.1"/>
    </source>
</evidence>
<protein>
    <recommendedName>
        <fullName evidence="2">YtkA-like domain-containing protein</fullName>
    </recommendedName>
</protein>
<sequence length="178" mass="19939">MKTIHYILLLAMILCWAGCDDDKGENSPLPVIVPEPEETIQPGEVDPKARLKTVLSFTGTDDNQYVLTLLDPKKPQEGANLITAYIHRQKEDKSYALVKTFKLKIDPRMPSMGNHASPNNVDLTWDDSNKVYHGTVNFSMTGYWKINLILLNEAGEIIQGNAVTGEEKASSIYFEIEV</sequence>
<feature type="signal peptide" evidence="1">
    <location>
        <begin position="1"/>
        <end position="17"/>
    </location>
</feature>
<evidence type="ECO:0000259" key="2">
    <source>
        <dbReference type="Pfam" id="PF13115"/>
    </source>
</evidence>
<feature type="chain" id="PRO_5024341227" description="YtkA-like domain-containing protein" evidence="1">
    <location>
        <begin position="18"/>
        <end position="178"/>
    </location>
</feature>
<comment type="caution">
    <text evidence="3">The sequence shown here is derived from an EMBL/GenBank/DDBJ whole genome shotgun (WGS) entry which is preliminary data.</text>
</comment>
<feature type="domain" description="YtkA-like" evidence="2">
    <location>
        <begin position="63"/>
        <end position="147"/>
    </location>
</feature>
<dbReference type="InterPro" id="IPR032693">
    <property type="entry name" value="YtkA-like_dom"/>
</dbReference>
<dbReference type="Pfam" id="PF13115">
    <property type="entry name" value="YtkA"/>
    <property type="match status" value="1"/>
</dbReference>
<gene>
    <name evidence="3" type="ORF">EZS26_002397</name>
</gene>
<evidence type="ECO:0000256" key="1">
    <source>
        <dbReference type="SAM" id="SignalP"/>
    </source>
</evidence>